<dbReference type="EMBL" id="CP009122">
    <property type="protein sequence ID" value="AJA09492.1"/>
    <property type="molecule type" value="Genomic_DNA"/>
</dbReference>
<evidence type="ECO:0000256" key="2">
    <source>
        <dbReference type="ARBA" id="ARBA00023015"/>
    </source>
</evidence>
<dbReference type="FunFam" id="1.10.10.10:FF:000001">
    <property type="entry name" value="LysR family transcriptional regulator"/>
    <property type="match status" value="1"/>
</dbReference>
<organism evidence="6 7">
    <name type="scientific">Sphingopyxis fribergensis</name>
    <dbReference type="NCBI Taxonomy" id="1515612"/>
    <lineage>
        <taxon>Bacteria</taxon>
        <taxon>Pseudomonadati</taxon>
        <taxon>Pseudomonadota</taxon>
        <taxon>Alphaproteobacteria</taxon>
        <taxon>Sphingomonadales</taxon>
        <taxon>Sphingomonadaceae</taxon>
        <taxon>Sphingopyxis</taxon>
    </lineage>
</organism>
<dbReference type="InterPro" id="IPR058163">
    <property type="entry name" value="LysR-type_TF_proteobact-type"/>
</dbReference>
<evidence type="ECO:0000259" key="5">
    <source>
        <dbReference type="PROSITE" id="PS50931"/>
    </source>
</evidence>
<dbReference type="GO" id="GO:0003700">
    <property type="term" value="F:DNA-binding transcription factor activity"/>
    <property type="evidence" value="ECO:0007669"/>
    <property type="project" value="InterPro"/>
</dbReference>
<keyword evidence="3" id="KW-0238">DNA-binding</keyword>
<dbReference type="Gene3D" id="1.10.10.10">
    <property type="entry name" value="Winged helix-like DNA-binding domain superfamily/Winged helix DNA-binding domain"/>
    <property type="match status" value="1"/>
</dbReference>
<gene>
    <name evidence="6" type="ORF">SKP52_13020</name>
</gene>
<dbReference type="AlphaFoldDB" id="A0A0A7PNJ7"/>
<dbReference type="CDD" id="cd08475">
    <property type="entry name" value="PBP2_CrgA_like_6"/>
    <property type="match status" value="1"/>
</dbReference>
<dbReference type="InterPro" id="IPR005119">
    <property type="entry name" value="LysR_subst-bd"/>
</dbReference>
<name>A0A0A7PNJ7_9SPHN</name>
<dbReference type="RefSeq" id="WP_052208230.1">
    <property type="nucleotide sequence ID" value="NZ_CP009122.1"/>
</dbReference>
<keyword evidence="4" id="KW-0804">Transcription</keyword>
<protein>
    <submittedName>
        <fullName evidence="6">LysR family transcriptional regulator</fullName>
    </submittedName>
</protein>
<dbReference type="Proteomes" id="UP000030907">
    <property type="component" value="Chromosome"/>
</dbReference>
<dbReference type="STRING" id="1515612.SKP52_13020"/>
<evidence type="ECO:0000256" key="4">
    <source>
        <dbReference type="ARBA" id="ARBA00023163"/>
    </source>
</evidence>
<dbReference type="GO" id="GO:0043565">
    <property type="term" value="F:sequence-specific DNA binding"/>
    <property type="evidence" value="ECO:0007669"/>
    <property type="project" value="TreeGrafter"/>
</dbReference>
<dbReference type="InterPro" id="IPR000847">
    <property type="entry name" value="LysR_HTH_N"/>
</dbReference>
<dbReference type="SUPFAM" id="SSF53850">
    <property type="entry name" value="Periplasmic binding protein-like II"/>
    <property type="match status" value="1"/>
</dbReference>
<dbReference type="Pfam" id="PF03466">
    <property type="entry name" value="LysR_substrate"/>
    <property type="match status" value="1"/>
</dbReference>
<evidence type="ECO:0000256" key="1">
    <source>
        <dbReference type="ARBA" id="ARBA00009437"/>
    </source>
</evidence>
<dbReference type="InterPro" id="IPR036390">
    <property type="entry name" value="WH_DNA-bd_sf"/>
</dbReference>
<dbReference type="PANTHER" id="PTHR30537:SF5">
    <property type="entry name" value="HTH-TYPE TRANSCRIPTIONAL ACTIVATOR TTDR-RELATED"/>
    <property type="match status" value="1"/>
</dbReference>
<keyword evidence="2" id="KW-0805">Transcription regulation</keyword>
<dbReference type="Gene3D" id="3.40.190.290">
    <property type="match status" value="1"/>
</dbReference>
<reference evidence="6 7" key="1">
    <citation type="journal article" date="2015" name="Int. J. Syst. Evol. Microbiol.">
        <title>Description of Sphingopyxis fribergensis sp. nov. - a soil bacterium with the ability to degrade styrene and phenylacetic acid.</title>
        <authorList>
            <person name="Oelschlagel M."/>
            <person name="Ruckert C."/>
            <person name="Kalinowski J."/>
            <person name="Schmidt G."/>
            <person name="Schlomann M."/>
            <person name="Tischler D."/>
        </authorList>
    </citation>
    <scope>NUCLEOTIDE SEQUENCE [LARGE SCALE GENOMIC DNA]</scope>
    <source>
        <strain evidence="6 7">Kp5.2</strain>
    </source>
</reference>
<evidence type="ECO:0000256" key="3">
    <source>
        <dbReference type="ARBA" id="ARBA00023125"/>
    </source>
</evidence>
<evidence type="ECO:0000313" key="7">
    <source>
        <dbReference type="Proteomes" id="UP000030907"/>
    </source>
</evidence>
<sequence>MSLGDRLSSIAVFIEVARSGSFTTAANRLGLTKSAVSKSVGRLEERLGVKLIYRSTRSLSLTSDGEAFFARCSVAFDEIADAETNLSELKIGPRGRLRIDMPAMYGRKIILPLLLEVAKSHPDLHLSTTFRDWVINPVEEGVDLVLRFGDLKDTTGLISRKLVEQRFYFCASPDYIQRRGAPLSWEEIKDHECVVSYRNGAPHSWVVVNESGETIRFIPPPTHEMGDGDAMLAAAVAGCGILHMPEALVRPSLESGELVPLLQHLTPARGSLYAVWPTTRSLMPKIRFVVDALVNAARVGRLG</sequence>
<dbReference type="PRINTS" id="PR00039">
    <property type="entry name" value="HTHLYSR"/>
</dbReference>
<dbReference type="GO" id="GO:0006351">
    <property type="term" value="P:DNA-templated transcription"/>
    <property type="evidence" value="ECO:0007669"/>
    <property type="project" value="TreeGrafter"/>
</dbReference>
<evidence type="ECO:0000313" key="6">
    <source>
        <dbReference type="EMBL" id="AJA09492.1"/>
    </source>
</evidence>
<proteinExistence type="inferred from homology"/>
<dbReference type="HOGENOM" id="CLU_039613_16_0_5"/>
<accession>A0A0A7PNJ7</accession>
<dbReference type="Pfam" id="PF00126">
    <property type="entry name" value="HTH_1"/>
    <property type="match status" value="1"/>
</dbReference>
<dbReference type="SUPFAM" id="SSF46785">
    <property type="entry name" value="Winged helix' DNA-binding domain"/>
    <property type="match status" value="1"/>
</dbReference>
<dbReference type="KEGG" id="sphk:SKP52_13020"/>
<dbReference type="OrthoDB" id="9786526at2"/>
<dbReference type="InterPro" id="IPR036388">
    <property type="entry name" value="WH-like_DNA-bd_sf"/>
</dbReference>
<comment type="similarity">
    <text evidence="1">Belongs to the LysR transcriptional regulatory family.</text>
</comment>
<dbReference type="PROSITE" id="PS50931">
    <property type="entry name" value="HTH_LYSR"/>
    <property type="match status" value="1"/>
</dbReference>
<dbReference type="PANTHER" id="PTHR30537">
    <property type="entry name" value="HTH-TYPE TRANSCRIPTIONAL REGULATOR"/>
    <property type="match status" value="1"/>
</dbReference>
<keyword evidence="7" id="KW-1185">Reference proteome</keyword>
<feature type="domain" description="HTH lysR-type" evidence="5">
    <location>
        <begin position="5"/>
        <end position="62"/>
    </location>
</feature>